<dbReference type="GO" id="GO:0005737">
    <property type="term" value="C:cytoplasm"/>
    <property type="evidence" value="ECO:0007669"/>
    <property type="project" value="TreeGrafter"/>
</dbReference>
<dbReference type="EMBL" id="LSRQ01001222">
    <property type="protein sequence ID" value="OAY78705.1"/>
    <property type="molecule type" value="Genomic_DNA"/>
</dbReference>
<evidence type="ECO:0000256" key="5">
    <source>
        <dbReference type="SAM" id="MobiDB-lite"/>
    </source>
</evidence>
<dbReference type="PROSITE" id="PS50089">
    <property type="entry name" value="ZF_RING_2"/>
    <property type="match status" value="1"/>
</dbReference>
<evidence type="ECO:0000256" key="1">
    <source>
        <dbReference type="ARBA" id="ARBA00022723"/>
    </source>
</evidence>
<dbReference type="STRING" id="4615.A0A199VPS5"/>
<accession>A0A199VPS5</accession>
<evidence type="ECO:0000256" key="3">
    <source>
        <dbReference type="ARBA" id="ARBA00022833"/>
    </source>
</evidence>
<feature type="compositionally biased region" description="Gly residues" evidence="5">
    <location>
        <begin position="141"/>
        <end position="153"/>
    </location>
</feature>
<dbReference type="GO" id="GO:0061630">
    <property type="term" value="F:ubiquitin protein ligase activity"/>
    <property type="evidence" value="ECO:0007669"/>
    <property type="project" value="TreeGrafter"/>
</dbReference>
<sequence>MAEEEEGGFMDQLRRAMGGGGGGGGGVGGRGDAGMISAILAGAGGDGPPPASRASIAALKTVDLGGPEPCTAGEEEEEEEEEEECAICLDGLGTEGGAVKEMPCGHRFHGGCIEKWLGMHGSCPVCRYRMPAEEGDEAKKGGGGGGGGGGEGGGEGERREVWFTIAVGRRAEREEQEEYRGDGDD</sequence>
<dbReference type="GO" id="GO:0008270">
    <property type="term" value="F:zinc ion binding"/>
    <property type="evidence" value="ECO:0007669"/>
    <property type="project" value="UniProtKB-KW"/>
</dbReference>
<dbReference type="Pfam" id="PF13639">
    <property type="entry name" value="zf-RING_2"/>
    <property type="match status" value="1"/>
</dbReference>
<dbReference type="AlphaFoldDB" id="A0A199VPS5"/>
<feature type="region of interest" description="Disordered" evidence="5">
    <location>
        <begin position="166"/>
        <end position="185"/>
    </location>
</feature>
<dbReference type="Proteomes" id="UP000092600">
    <property type="component" value="Unassembled WGS sequence"/>
</dbReference>
<dbReference type="InterPro" id="IPR001841">
    <property type="entry name" value="Znf_RING"/>
</dbReference>
<dbReference type="PANTHER" id="PTHR15710">
    <property type="entry name" value="E3 UBIQUITIN-PROTEIN LIGASE PRAJA"/>
    <property type="match status" value="1"/>
</dbReference>
<dbReference type="InterPro" id="IPR013083">
    <property type="entry name" value="Znf_RING/FYVE/PHD"/>
</dbReference>
<proteinExistence type="predicted"/>
<evidence type="ECO:0000259" key="6">
    <source>
        <dbReference type="PROSITE" id="PS50089"/>
    </source>
</evidence>
<evidence type="ECO:0000313" key="8">
    <source>
        <dbReference type="Proteomes" id="UP000092600"/>
    </source>
</evidence>
<dbReference type="PANTHER" id="PTHR15710:SF132">
    <property type="entry name" value="E3 UBIQUITIN-PROTEIN LIGASE MPSR1"/>
    <property type="match status" value="1"/>
</dbReference>
<organism evidence="7 8">
    <name type="scientific">Ananas comosus</name>
    <name type="common">Pineapple</name>
    <name type="synonym">Ananas ananas</name>
    <dbReference type="NCBI Taxonomy" id="4615"/>
    <lineage>
        <taxon>Eukaryota</taxon>
        <taxon>Viridiplantae</taxon>
        <taxon>Streptophyta</taxon>
        <taxon>Embryophyta</taxon>
        <taxon>Tracheophyta</taxon>
        <taxon>Spermatophyta</taxon>
        <taxon>Magnoliopsida</taxon>
        <taxon>Liliopsida</taxon>
        <taxon>Poales</taxon>
        <taxon>Bromeliaceae</taxon>
        <taxon>Bromelioideae</taxon>
        <taxon>Ananas</taxon>
    </lineage>
</organism>
<dbReference type="SUPFAM" id="SSF57850">
    <property type="entry name" value="RING/U-box"/>
    <property type="match status" value="1"/>
</dbReference>
<feature type="compositionally biased region" description="Acidic residues" evidence="5">
    <location>
        <begin position="73"/>
        <end position="83"/>
    </location>
</feature>
<feature type="region of interest" description="Disordered" evidence="5">
    <location>
        <begin position="135"/>
        <end position="161"/>
    </location>
</feature>
<dbReference type="Gene3D" id="3.30.40.10">
    <property type="entry name" value="Zinc/RING finger domain, C3HC4 (zinc finger)"/>
    <property type="match status" value="1"/>
</dbReference>
<dbReference type="SMART" id="SM00184">
    <property type="entry name" value="RING"/>
    <property type="match status" value="1"/>
</dbReference>
<dbReference type="CDD" id="cd16454">
    <property type="entry name" value="RING-H2_PA-TM-RING"/>
    <property type="match status" value="1"/>
</dbReference>
<dbReference type="GO" id="GO:0016567">
    <property type="term" value="P:protein ubiquitination"/>
    <property type="evidence" value="ECO:0007669"/>
    <property type="project" value="TreeGrafter"/>
</dbReference>
<comment type="caution">
    <text evidence="7">The sequence shown here is derived from an EMBL/GenBank/DDBJ whole genome shotgun (WGS) entry which is preliminary data.</text>
</comment>
<evidence type="ECO:0000256" key="4">
    <source>
        <dbReference type="PROSITE-ProRule" id="PRU00175"/>
    </source>
</evidence>
<evidence type="ECO:0000256" key="2">
    <source>
        <dbReference type="ARBA" id="ARBA00022771"/>
    </source>
</evidence>
<protein>
    <submittedName>
        <fullName evidence="7">E3 ubiquitin-protein ligase RING1</fullName>
    </submittedName>
</protein>
<feature type="domain" description="RING-type" evidence="6">
    <location>
        <begin position="85"/>
        <end position="127"/>
    </location>
</feature>
<keyword evidence="3" id="KW-0862">Zinc</keyword>
<keyword evidence="1" id="KW-0479">Metal-binding</keyword>
<gene>
    <name evidence="7" type="ORF">ACMD2_02169</name>
</gene>
<evidence type="ECO:0000313" key="7">
    <source>
        <dbReference type="EMBL" id="OAY78705.1"/>
    </source>
</evidence>
<keyword evidence="2 4" id="KW-0863">Zinc-finger</keyword>
<reference evidence="7 8" key="1">
    <citation type="journal article" date="2016" name="DNA Res.">
        <title>The draft genome of MD-2 pineapple using hybrid error correction of long reads.</title>
        <authorList>
            <person name="Redwan R.M."/>
            <person name="Saidin A."/>
            <person name="Kumar S.V."/>
        </authorList>
    </citation>
    <scope>NUCLEOTIDE SEQUENCE [LARGE SCALE GENOMIC DNA]</scope>
    <source>
        <strain evidence="8">cv. MD2</strain>
        <tissue evidence="7">Leaf</tissue>
    </source>
</reference>
<feature type="region of interest" description="Disordered" evidence="5">
    <location>
        <begin position="63"/>
        <end position="83"/>
    </location>
</feature>
<name>A0A199VPS5_ANACO</name>
<feature type="compositionally biased region" description="Basic and acidic residues" evidence="5">
    <location>
        <begin position="169"/>
        <end position="185"/>
    </location>
</feature>